<evidence type="ECO:0000313" key="7">
    <source>
        <dbReference type="Proteomes" id="UP001321760"/>
    </source>
</evidence>
<name>A0AAV9GAI2_9PEZI</name>
<evidence type="ECO:0000256" key="2">
    <source>
        <dbReference type="ARBA" id="ARBA00023002"/>
    </source>
</evidence>
<dbReference type="InterPro" id="IPR002227">
    <property type="entry name" value="Tyrosinase_Cu-bd"/>
</dbReference>
<dbReference type="PANTHER" id="PTHR11474">
    <property type="entry name" value="TYROSINASE FAMILY MEMBER"/>
    <property type="match status" value="1"/>
</dbReference>
<comment type="caution">
    <text evidence="6">The sequence shown here is derived from an EMBL/GenBank/DDBJ whole genome shotgun (WGS) entry which is preliminary data.</text>
</comment>
<gene>
    <name evidence="6" type="ORF">QBC34DRAFT_487289</name>
</gene>
<dbReference type="Pfam" id="PF00264">
    <property type="entry name" value="Tyrosinase"/>
    <property type="match status" value="1"/>
</dbReference>
<feature type="signal peptide" evidence="3">
    <location>
        <begin position="1"/>
        <end position="19"/>
    </location>
</feature>
<feature type="domain" description="Tyrosinase copper-binding" evidence="5">
    <location>
        <begin position="305"/>
        <end position="316"/>
    </location>
</feature>
<evidence type="ECO:0000256" key="3">
    <source>
        <dbReference type="SAM" id="SignalP"/>
    </source>
</evidence>
<proteinExistence type="predicted"/>
<protein>
    <recommendedName>
        <fullName evidence="4 5">Tyrosinase copper-binding domain-containing protein</fullName>
    </recommendedName>
</protein>
<dbReference type="AlphaFoldDB" id="A0AAV9GAI2"/>
<sequence length="382" mass="41956">MRFLSVLINILPLTGLVHAAPPEDPIEVAATKNVAKLHKTYQKNIQESIKHRKTGCTKKKLLRRKEWGTLSKKERLEYIDAVYCLARKPGVTDLSVVPGALTRYDDFVWSHVEQTPWVHNNGLFLGFHRQFVHLYEQALRTECNYTAAQPYWDSSLSYLDPRNSTVFDGSPHSMGSNGIYIPNRPNTTIPLPGGGALYFPPATGGGCVHSGPFTPDKFVMRLGPIGTDPKGPNEGLGNNERCLSRDLSLVYSANCRPSNVSDLVGETGDLAEFNKELDSSPAGIHGAGHFVMGPVAMDVYSSPNDPVFWLHHANVDRLWAMWQGQDLGGRVGQVWGTRTSSNVPPSENVTMETPMSFGVVGGLKVLGDVVSTVDGDLCYIYD</sequence>
<organism evidence="6 7">
    <name type="scientific">Podospora aff. communis PSN243</name>
    <dbReference type="NCBI Taxonomy" id="3040156"/>
    <lineage>
        <taxon>Eukaryota</taxon>
        <taxon>Fungi</taxon>
        <taxon>Dikarya</taxon>
        <taxon>Ascomycota</taxon>
        <taxon>Pezizomycotina</taxon>
        <taxon>Sordariomycetes</taxon>
        <taxon>Sordariomycetidae</taxon>
        <taxon>Sordariales</taxon>
        <taxon>Podosporaceae</taxon>
        <taxon>Podospora</taxon>
    </lineage>
</organism>
<feature type="domain" description="Tyrosinase copper-binding" evidence="4">
    <location>
        <begin position="119"/>
        <end position="136"/>
    </location>
</feature>
<evidence type="ECO:0000259" key="4">
    <source>
        <dbReference type="PROSITE" id="PS00497"/>
    </source>
</evidence>
<feature type="chain" id="PRO_5043877554" description="Tyrosinase copper-binding domain-containing protein" evidence="3">
    <location>
        <begin position="20"/>
        <end position="382"/>
    </location>
</feature>
<keyword evidence="7" id="KW-1185">Reference proteome</keyword>
<dbReference type="PROSITE" id="PS00498">
    <property type="entry name" value="TYROSINASE_2"/>
    <property type="match status" value="1"/>
</dbReference>
<evidence type="ECO:0000313" key="6">
    <source>
        <dbReference type="EMBL" id="KAK4445481.1"/>
    </source>
</evidence>
<keyword evidence="3" id="KW-0732">Signal</keyword>
<reference evidence="6" key="2">
    <citation type="submission" date="2023-05" db="EMBL/GenBank/DDBJ databases">
        <authorList>
            <consortium name="Lawrence Berkeley National Laboratory"/>
            <person name="Steindorff A."/>
            <person name="Hensen N."/>
            <person name="Bonometti L."/>
            <person name="Westerberg I."/>
            <person name="Brannstrom I.O."/>
            <person name="Guillou S."/>
            <person name="Cros-Aarteil S."/>
            <person name="Calhoun S."/>
            <person name="Haridas S."/>
            <person name="Kuo A."/>
            <person name="Mondo S."/>
            <person name="Pangilinan J."/>
            <person name="Riley R."/>
            <person name="Labutti K."/>
            <person name="Andreopoulos B."/>
            <person name="Lipzen A."/>
            <person name="Chen C."/>
            <person name="Yanf M."/>
            <person name="Daum C."/>
            <person name="Ng V."/>
            <person name="Clum A."/>
            <person name="Ohm R."/>
            <person name="Martin F."/>
            <person name="Silar P."/>
            <person name="Natvig D."/>
            <person name="Lalanne C."/>
            <person name="Gautier V."/>
            <person name="Ament-Velasquez S.L."/>
            <person name="Kruys A."/>
            <person name="Hutchinson M.I."/>
            <person name="Powell A.J."/>
            <person name="Barry K."/>
            <person name="Miller A.N."/>
            <person name="Grigoriev I.V."/>
            <person name="Debuchy R."/>
            <person name="Gladieux P."/>
            <person name="Thoren M.H."/>
            <person name="Johannesson H."/>
        </authorList>
    </citation>
    <scope>NUCLEOTIDE SEQUENCE</scope>
    <source>
        <strain evidence="6">PSN243</strain>
    </source>
</reference>
<dbReference type="Proteomes" id="UP001321760">
    <property type="component" value="Unassembled WGS sequence"/>
</dbReference>
<accession>A0AAV9GAI2</accession>
<dbReference type="SUPFAM" id="SSF48056">
    <property type="entry name" value="Di-copper centre-containing domain"/>
    <property type="match status" value="1"/>
</dbReference>
<dbReference type="GO" id="GO:0046872">
    <property type="term" value="F:metal ion binding"/>
    <property type="evidence" value="ECO:0007669"/>
    <property type="project" value="UniProtKB-KW"/>
</dbReference>
<dbReference type="PANTHER" id="PTHR11474:SF125">
    <property type="entry name" value="N-ACETYL-6-HYDROXYTRYPTOPHAN OXIDASE IVOB-RELATED"/>
    <property type="match status" value="1"/>
</dbReference>
<dbReference type="GO" id="GO:0016491">
    <property type="term" value="F:oxidoreductase activity"/>
    <property type="evidence" value="ECO:0007669"/>
    <property type="project" value="UniProtKB-KW"/>
</dbReference>
<dbReference type="InterPro" id="IPR050316">
    <property type="entry name" value="Tyrosinase/Hemocyanin"/>
</dbReference>
<dbReference type="Gene3D" id="1.10.1280.10">
    <property type="entry name" value="Di-copper center containing domain from catechol oxidase"/>
    <property type="match status" value="1"/>
</dbReference>
<evidence type="ECO:0000259" key="5">
    <source>
        <dbReference type="PROSITE" id="PS00498"/>
    </source>
</evidence>
<keyword evidence="1" id="KW-0479">Metal-binding</keyword>
<keyword evidence="2" id="KW-0560">Oxidoreductase</keyword>
<dbReference type="PROSITE" id="PS00497">
    <property type="entry name" value="TYROSINASE_1"/>
    <property type="match status" value="1"/>
</dbReference>
<reference evidence="6" key="1">
    <citation type="journal article" date="2023" name="Mol. Phylogenet. Evol.">
        <title>Genome-scale phylogeny and comparative genomics of the fungal order Sordariales.</title>
        <authorList>
            <person name="Hensen N."/>
            <person name="Bonometti L."/>
            <person name="Westerberg I."/>
            <person name="Brannstrom I.O."/>
            <person name="Guillou S."/>
            <person name="Cros-Aarteil S."/>
            <person name="Calhoun S."/>
            <person name="Haridas S."/>
            <person name="Kuo A."/>
            <person name="Mondo S."/>
            <person name="Pangilinan J."/>
            <person name="Riley R."/>
            <person name="LaButti K."/>
            <person name="Andreopoulos B."/>
            <person name="Lipzen A."/>
            <person name="Chen C."/>
            <person name="Yan M."/>
            <person name="Daum C."/>
            <person name="Ng V."/>
            <person name="Clum A."/>
            <person name="Steindorff A."/>
            <person name="Ohm R.A."/>
            <person name="Martin F."/>
            <person name="Silar P."/>
            <person name="Natvig D.O."/>
            <person name="Lalanne C."/>
            <person name="Gautier V."/>
            <person name="Ament-Velasquez S.L."/>
            <person name="Kruys A."/>
            <person name="Hutchinson M.I."/>
            <person name="Powell A.J."/>
            <person name="Barry K."/>
            <person name="Miller A.N."/>
            <person name="Grigoriev I.V."/>
            <person name="Debuchy R."/>
            <person name="Gladieux P."/>
            <person name="Hiltunen Thoren M."/>
            <person name="Johannesson H."/>
        </authorList>
    </citation>
    <scope>NUCLEOTIDE SEQUENCE</scope>
    <source>
        <strain evidence="6">PSN243</strain>
    </source>
</reference>
<dbReference type="EMBL" id="MU865965">
    <property type="protein sequence ID" value="KAK4445481.1"/>
    <property type="molecule type" value="Genomic_DNA"/>
</dbReference>
<evidence type="ECO:0000256" key="1">
    <source>
        <dbReference type="ARBA" id="ARBA00022723"/>
    </source>
</evidence>
<dbReference type="InterPro" id="IPR008922">
    <property type="entry name" value="Di-copper_centre_dom_sf"/>
</dbReference>
<dbReference type="PRINTS" id="PR00092">
    <property type="entry name" value="TYROSINASE"/>
</dbReference>